<sequence>MTDTEVDAFQLLLNEAQTEKESSGESAKSVLEQMSAEELALLQKANSLAERINVGGLSEEGAANLLAQPDFSDRVDLNNDGIVEVGAAKNIVFPPVNAPDHVKAAWEEATAGMDESDTMMLQLHMHLSVYGVQADGLPSSTPLSPEEQWSSGGIEKLFDTLRSALDFRVGLEGWTEHNKMLLGLYSRFEQALG</sequence>
<evidence type="ECO:0000313" key="2">
    <source>
        <dbReference type="Proteomes" id="UP000028252"/>
    </source>
</evidence>
<dbReference type="eggNOG" id="ENOG5030TM9">
    <property type="taxonomic scope" value="Bacteria"/>
</dbReference>
<dbReference type="AlphaFoldDB" id="A0A081G4B0"/>
<protein>
    <submittedName>
        <fullName evidence="1">Uncharacterized protein</fullName>
    </submittedName>
</protein>
<dbReference type="EMBL" id="JMQN01000007">
    <property type="protein sequence ID" value="KEA65615.1"/>
    <property type="molecule type" value="Genomic_DNA"/>
</dbReference>
<accession>A0A081G4B0</accession>
<dbReference type="Proteomes" id="UP000028252">
    <property type="component" value="Unassembled WGS sequence"/>
</dbReference>
<gene>
    <name evidence="1" type="ORF">ADIMK_0137</name>
</gene>
<organism evidence="1 2">
    <name type="scientific">Marinobacterium lacunae</name>
    <dbReference type="NCBI Taxonomy" id="1232683"/>
    <lineage>
        <taxon>Bacteria</taxon>
        <taxon>Pseudomonadati</taxon>
        <taxon>Pseudomonadota</taxon>
        <taxon>Gammaproteobacteria</taxon>
        <taxon>Oceanospirillales</taxon>
        <taxon>Oceanospirillaceae</taxon>
        <taxon>Marinobacterium</taxon>
    </lineage>
</organism>
<keyword evidence="2" id="KW-1185">Reference proteome</keyword>
<reference evidence="1 2" key="1">
    <citation type="submission" date="2014-04" db="EMBL/GenBank/DDBJ databases">
        <title>Marinobacterium kochiensis sp. nov., isolated from sediment sample collected from Kochi backwaters in Kerala, India.</title>
        <authorList>
            <person name="Singh A."/>
            <person name="Pinnaka A.K."/>
        </authorList>
    </citation>
    <scope>NUCLEOTIDE SEQUENCE [LARGE SCALE GENOMIC DNA]</scope>
    <source>
        <strain evidence="1 2">AK27</strain>
    </source>
</reference>
<comment type="caution">
    <text evidence="1">The sequence shown here is derived from an EMBL/GenBank/DDBJ whole genome shotgun (WGS) entry which is preliminary data.</text>
</comment>
<evidence type="ECO:0000313" key="1">
    <source>
        <dbReference type="EMBL" id="KEA65615.1"/>
    </source>
</evidence>
<name>A0A081G4B0_9GAMM</name>
<proteinExistence type="predicted"/>
<dbReference type="PATRIC" id="fig|1232683.4.peg.134"/>